<feature type="region of interest" description="Disordered" evidence="6">
    <location>
        <begin position="24"/>
        <end position="65"/>
    </location>
</feature>
<feature type="compositionally biased region" description="Low complexity" evidence="6">
    <location>
        <begin position="1000"/>
        <end position="1025"/>
    </location>
</feature>
<organism evidence="7 8">
    <name type="scientific">Kwoniella newhampshirensis</name>
    <dbReference type="NCBI Taxonomy" id="1651941"/>
    <lineage>
        <taxon>Eukaryota</taxon>
        <taxon>Fungi</taxon>
        <taxon>Dikarya</taxon>
        <taxon>Basidiomycota</taxon>
        <taxon>Agaricomycotina</taxon>
        <taxon>Tremellomycetes</taxon>
        <taxon>Tremellales</taxon>
        <taxon>Cryptococcaceae</taxon>
        <taxon>Kwoniella</taxon>
    </lineage>
</organism>
<feature type="repeat" description="PPR" evidence="5">
    <location>
        <begin position="1362"/>
        <end position="1396"/>
    </location>
</feature>
<feature type="compositionally biased region" description="Low complexity" evidence="6">
    <location>
        <begin position="193"/>
        <end position="232"/>
    </location>
</feature>
<feature type="compositionally biased region" description="Basic residues" evidence="6">
    <location>
        <begin position="116"/>
        <end position="125"/>
    </location>
</feature>
<dbReference type="Gene3D" id="1.25.40.10">
    <property type="entry name" value="Tetratricopeptide repeat domain"/>
    <property type="match status" value="3"/>
</dbReference>
<gene>
    <name evidence="7" type="ORF">IAR55_002049</name>
</gene>
<feature type="region of interest" description="Disordered" evidence="6">
    <location>
        <begin position="166"/>
        <end position="239"/>
    </location>
</feature>
<dbReference type="NCBIfam" id="TIGR00756">
    <property type="entry name" value="PPR"/>
    <property type="match status" value="3"/>
</dbReference>
<comment type="similarity">
    <text evidence="1">Belongs to the CCM1 family.</text>
</comment>
<evidence type="ECO:0000256" key="6">
    <source>
        <dbReference type="SAM" id="MobiDB-lite"/>
    </source>
</evidence>
<feature type="compositionally biased region" description="Polar residues" evidence="6">
    <location>
        <begin position="90"/>
        <end position="111"/>
    </location>
</feature>
<evidence type="ECO:0000313" key="7">
    <source>
        <dbReference type="EMBL" id="KAK8861230.1"/>
    </source>
</evidence>
<protein>
    <recommendedName>
        <fullName evidence="9">Pentatricopeptide repeat protein</fullName>
    </recommendedName>
</protein>
<dbReference type="PROSITE" id="PS51375">
    <property type="entry name" value="PPR"/>
    <property type="match status" value="5"/>
</dbReference>
<evidence type="ECO:0000256" key="5">
    <source>
        <dbReference type="PROSITE-ProRule" id="PRU00708"/>
    </source>
</evidence>
<feature type="repeat" description="PPR" evidence="5">
    <location>
        <begin position="1463"/>
        <end position="1497"/>
    </location>
</feature>
<evidence type="ECO:0000256" key="4">
    <source>
        <dbReference type="ARBA" id="ARBA00044511"/>
    </source>
</evidence>
<feature type="compositionally biased region" description="Low complexity" evidence="6">
    <location>
        <begin position="44"/>
        <end position="59"/>
    </location>
</feature>
<dbReference type="Pfam" id="PF13041">
    <property type="entry name" value="PPR_2"/>
    <property type="match status" value="1"/>
</dbReference>
<dbReference type="KEGG" id="kne:92179308"/>
<feature type="repeat" description="PPR" evidence="5">
    <location>
        <begin position="1397"/>
        <end position="1427"/>
    </location>
</feature>
<feature type="region of interest" description="Disordered" evidence="6">
    <location>
        <begin position="994"/>
        <end position="1028"/>
    </location>
</feature>
<dbReference type="RefSeq" id="XP_066803855.1">
    <property type="nucleotide sequence ID" value="XM_066945166.1"/>
</dbReference>
<evidence type="ECO:0008006" key="9">
    <source>
        <dbReference type="Google" id="ProtNLM"/>
    </source>
</evidence>
<comment type="subunit">
    <text evidence="4">Binds to mitochondrial small subunit 15S rRNA.</text>
</comment>
<feature type="repeat" description="PPR" evidence="5">
    <location>
        <begin position="1220"/>
        <end position="1250"/>
    </location>
</feature>
<evidence type="ECO:0000256" key="2">
    <source>
        <dbReference type="ARBA" id="ARBA00022737"/>
    </source>
</evidence>
<dbReference type="GeneID" id="92179308"/>
<proteinExistence type="inferred from homology"/>
<accession>A0AAW0YPV3</accession>
<sequence>MLTKATAHFRPFIRIPASQPDHFTANPSLLHHLPHNGSGNALVSQSQNSTQTAGSSGSTGRAGYGGNAGAGGGGYTGHARAFVSLPQTTAVDPSSTLSSDEKQQALTSPPRSNLLLKHRLSKRTRIIGPGDGTGREVRREIEARAGSSKVSVLELDAGEEADWKEERFIQHGRKPRRSSIAFPTQTGLPPLTSSSAEASSSRTRIDSPTPSQTPLPLSRTSTRSSTPSRPTRGALTRSQTALEIWQVGIPQQRGRLSIRSISTRSDTKDLSNVDGARPLVTPTSIPSTRIIGQPNRVLMDLAGQDLPGKRMGLVRRNSTAAVERASLDEPPIELLLPKESSGGSSQEEKAILKGIAAARGSGDLDLINRLVDHYRSPRSLSPFDQNQVVGDPELSQRYPLPASFSLEVYNACLGALLTARRNGQTIAPIIETYNEILERDLVPDAITYGFVIRALAMREKEVNDASKTWAEQKKWGSWRASFLGKETWDVQIAAERDRLYQSYVAEGNLSSALKLFRAASVVAGPTSRFNLAVYGTLLDALARQAEPDIDSMVQIYRQAEQQNLPGLICLEKYLIKAFGVLKDMDGLRTAWNSLVEKNQQSDALEGWATSIHGSNGMSPAERAGRVNGSIADAWQVGIEAFINAGDKARAFEIFGAMTAQTEAWSAASAVPAATHRTCGKLILALANSGELDLALEWNDKIRSSGFLDKTPTHRLSLEHVVGLIDAALFDGRYLDAARITTRLLSEVDEITTRSGRVTLERHVLRVYTALVGRASETSDPAETNQYLDAVNEIFANSASSNALDTAVVQRHLALLARLQRYDDMPTVLNVCNTAKTNDRMTAQLAQIMTNCASTDIPLRTLLSLEHAFARHHVNSLETIAEAVAQKYQDERSAVPAGEDLGLTVDSWFTLLESFAVIPSVKSADGDYDDVMVSFLTDLSEVKAGDSDFLANMEKHNAVVRLVQQMIHRFGIERSAHLLNPLFGEDIAKRMTTPVVGETGSSSPTSATSDFSDPSSAATASSAPTSVDHNLSLDRQLTAAVERFTARNPPITPIQAYDLVRAGLTRNAVPYPETICRLIDHLARLGDESKVRELYSLAQVVLSTLIRPDAQARHWHLVEDAMLIACCHLGHLEQAGMHRARIVEAGLAPSADAYATMIASSKDTTDDALVARELFEESQAMGVKPHLYLYNTIISKLSKARKAEVALELFLRMKEEGIRPSSVTYGAVINACCRVGDAQSAETLFEEMASQPNFRARVPPFNTMMQFYLQTQPNRDRVLHYFNALRRAQVPPSAHTYKLLLDAYATLNPINLDSMERVFAELVADRHVHVQGTHWASLITAHGIYANDLTRAVEIFDSAPSREAVVWEAMLNVLSQRGTVEELENMRKRMIESGAQPTAYVYNVLINGYARGGNIEKAREIFESMGDSITGVAAPNNHPTLLTSSGHVKPNTITTSATGIVYREPSTYEAMIRAEIRAGSKEAAEGVLKRMEERGYPLAVFMRGRQALDEGVLGASQGEM</sequence>
<dbReference type="PANTHER" id="PTHR47447:SF17">
    <property type="entry name" value="OS12G0638900 PROTEIN"/>
    <property type="match status" value="1"/>
</dbReference>
<keyword evidence="8" id="KW-1185">Reference proteome</keyword>
<feature type="repeat" description="PPR" evidence="5">
    <location>
        <begin position="1185"/>
        <end position="1219"/>
    </location>
</feature>
<comment type="caution">
    <text evidence="7">The sequence shown here is derived from an EMBL/GenBank/DDBJ whole genome shotgun (WGS) entry which is preliminary data.</text>
</comment>
<dbReference type="EMBL" id="JBCAWK010000004">
    <property type="protein sequence ID" value="KAK8861230.1"/>
    <property type="molecule type" value="Genomic_DNA"/>
</dbReference>
<feature type="region of interest" description="Disordered" evidence="6">
    <location>
        <begin position="90"/>
        <end position="135"/>
    </location>
</feature>
<dbReference type="InterPro" id="IPR011990">
    <property type="entry name" value="TPR-like_helical_dom_sf"/>
</dbReference>
<dbReference type="InterPro" id="IPR002885">
    <property type="entry name" value="PPR_rpt"/>
</dbReference>
<dbReference type="Proteomes" id="UP001388673">
    <property type="component" value="Unassembled WGS sequence"/>
</dbReference>
<evidence type="ECO:0000313" key="8">
    <source>
        <dbReference type="Proteomes" id="UP001388673"/>
    </source>
</evidence>
<name>A0AAW0YPV3_9TREE</name>
<reference evidence="7 8" key="1">
    <citation type="journal article" date="2024" name="bioRxiv">
        <title>Comparative genomics of Cryptococcus and Kwoniella reveals pathogenesis evolution and contrasting karyotype dynamics via intercentromeric recombination or chromosome fusion.</title>
        <authorList>
            <person name="Coelho M.A."/>
            <person name="David-Palma M."/>
            <person name="Shea T."/>
            <person name="Bowers K."/>
            <person name="McGinley-Smith S."/>
            <person name="Mohammad A.W."/>
            <person name="Gnirke A."/>
            <person name="Yurkov A.M."/>
            <person name="Nowrousian M."/>
            <person name="Sun S."/>
            <person name="Cuomo C.A."/>
            <person name="Heitman J."/>
        </authorList>
    </citation>
    <scope>NUCLEOTIDE SEQUENCE [LARGE SCALE GENOMIC DNA]</scope>
    <source>
        <strain evidence="7 8">CBS 13917</strain>
    </source>
</reference>
<keyword evidence="2" id="KW-0677">Repeat</keyword>
<dbReference type="Pfam" id="PF01535">
    <property type="entry name" value="PPR"/>
    <property type="match status" value="1"/>
</dbReference>
<evidence type="ECO:0000256" key="1">
    <source>
        <dbReference type="ARBA" id="ARBA00006192"/>
    </source>
</evidence>
<dbReference type="Pfam" id="PF12854">
    <property type="entry name" value="PPR_1"/>
    <property type="match status" value="1"/>
</dbReference>
<dbReference type="PANTHER" id="PTHR47447">
    <property type="entry name" value="OS03G0856100 PROTEIN"/>
    <property type="match status" value="1"/>
</dbReference>
<comment type="function">
    <text evidence="3">Regulates mitochondrial small subunit maturation by controlling 15S rRNA 5'-end processing. Localizes to the 5' precursor of the 15S rRNA in a position that is subsequently occupied by mS47 in the mature yeast mtSSU. Uses structure and sequence-specific RNA recognition, binding to a single-stranded region of the precursor and specifically recognizing bases -6 to -1. The exchange of Ccm1 for mS47 is coupled to the irreversible removal of precursor rRNA that is accompanied by conformational changes of the mitoribosomal proteins uS5m and mS26. These conformational changes signal completion of 5'-end rRNA processing through protection of the mature 5'-end of the 15S rRNA and stabilization of mS47. The removal of the 5' precursor together with the dissociation of Ccm1 may be catalyzed by the 5'-3' exoribonuclease Pet127. Involved in the specific removal of group I introns in mitochondrial encoded transcripts.</text>
</comment>
<evidence type="ECO:0000256" key="3">
    <source>
        <dbReference type="ARBA" id="ARBA00044493"/>
    </source>
</evidence>